<comment type="similarity">
    <text evidence="2">Belongs to the peptidase A1 family.</text>
</comment>
<evidence type="ECO:0000259" key="10">
    <source>
        <dbReference type="PROSITE" id="PS51767"/>
    </source>
</evidence>
<reference evidence="11" key="1">
    <citation type="submission" date="2018-02" db="EMBL/GenBank/DDBJ databases">
        <authorList>
            <person name="Cohen D.B."/>
            <person name="Kent A.D."/>
        </authorList>
    </citation>
    <scope>NUCLEOTIDE SEQUENCE</scope>
</reference>
<dbReference type="Gene3D" id="2.40.70.10">
    <property type="entry name" value="Acid Proteases"/>
    <property type="match status" value="2"/>
</dbReference>
<feature type="transmembrane region" description="Helical" evidence="9">
    <location>
        <begin position="6"/>
        <end position="25"/>
    </location>
</feature>
<gene>
    <name evidence="11" type="ORF">FSB_LOCUS19359</name>
</gene>
<dbReference type="AlphaFoldDB" id="A0A2N9FL19"/>
<dbReference type="EMBL" id="OIVN01001225">
    <property type="protein sequence ID" value="SPC91477.1"/>
    <property type="molecule type" value="Genomic_DNA"/>
</dbReference>
<protein>
    <recommendedName>
        <fullName evidence="10">Peptidase A1 domain-containing protein</fullName>
    </recommendedName>
</protein>
<evidence type="ECO:0000256" key="1">
    <source>
        <dbReference type="ARBA" id="ARBA00004370"/>
    </source>
</evidence>
<dbReference type="Pfam" id="PF14543">
    <property type="entry name" value="TAXi_N"/>
    <property type="match status" value="2"/>
</dbReference>
<dbReference type="PANTHER" id="PTHR13683">
    <property type="entry name" value="ASPARTYL PROTEASES"/>
    <property type="match status" value="1"/>
</dbReference>
<proteinExistence type="inferred from homology"/>
<evidence type="ECO:0000256" key="7">
    <source>
        <dbReference type="ARBA" id="ARBA00022989"/>
    </source>
</evidence>
<keyword evidence="3" id="KW-0645">Protease</keyword>
<keyword evidence="5" id="KW-0732">Signal</keyword>
<evidence type="ECO:0000256" key="5">
    <source>
        <dbReference type="ARBA" id="ARBA00022729"/>
    </source>
</evidence>
<dbReference type="InterPro" id="IPR021109">
    <property type="entry name" value="Peptidase_aspartic_dom_sf"/>
</dbReference>
<evidence type="ECO:0000256" key="8">
    <source>
        <dbReference type="ARBA" id="ARBA00023136"/>
    </source>
</evidence>
<dbReference type="PROSITE" id="PS51767">
    <property type="entry name" value="PEPTIDASE_A1"/>
    <property type="match status" value="1"/>
</dbReference>
<evidence type="ECO:0000313" key="11">
    <source>
        <dbReference type="EMBL" id="SPC91477.1"/>
    </source>
</evidence>
<evidence type="ECO:0000256" key="9">
    <source>
        <dbReference type="SAM" id="Phobius"/>
    </source>
</evidence>
<evidence type="ECO:0000256" key="2">
    <source>
        <dbReference type="ARBA" id="ARBA00007447"/>
    </source>
</evidence>
<dbReference type="GO" id="GO:0004190">
    <property type="term" value="F:aspartic-type endopeptidase activity"/>
    <property type="evidence" value="ECO:0007669"/>
    <property type="project" value="InterPro"/>
</dbReference>
<dbReference type="InterPro" id="IPR001461">
    <property type="entry name" value="Aspartic_peptidase_A1"/>
</dbReference>
<evidence type="ECO:0000256" key="6">
    <source>
        <dbReference type="ARBA" id="ARBA00022801"/>
    </source>
</evidence>
<organism evidence="11">
    <name type="scientific">Fagus sylvatica</name>
    <name type="common">Beechnut</name>
    <dbReference type="NCBI Taxonomy" id="28930"/>
    <lineage>
        <taxon>Eukaryota</taxon>
        <taxon>Viridiplantae</taxon>
        <taxon>Streptophyta</taxon>
        <taxon>Embryophyta</taxon>
        <taxon>Tracheophyta</taxon>
        <taxon>Spermatophyta</taxon>
        <taxon>Magnoliopsida</taxon>
        <taxon>eudicotyledons</taxon>
        <taxon>Gunneridae</taxon>
        <taxon>Pentapetalae</taxon>
        <taxon>rosids</taxon>
        <taxon>fabids</taxon>
        <taxon>Fagales</taxon>
        <taxon>Fagaceae</taxon>
        <taxon>Fagus</taxon>
    </lineage>
</organism>
<keyword evidence="8 9" id="KW-0472">Membrane</keyword>
<keyword evidence="6" id="KW-0378">Hydrolase</keyword>
<keyword evidence="7 9" id="KW-1133">Transmembrane helix</keyword>
<dbReference type="PANTHER" id="PTHR13683:SF375">
    <property type="entry name" value="PEPTIDASE A1 DOMAIN-CONTAINING PROTEIN"/>
    <property type="match status" value="1"/>
</dbReference>
<dbReference type="PROSITE" id="PS51257">
    <property type="entry name" value="PROKAR_LIPOPROTEIN"/>
    <property type="match status" value="1"/>
</dbReference>
<dbReference type="GO" id="GO:0016020">
    <property type="term" value="C:membrane"/>
    <property type="evidence" value="ECO:0007669"/>
    <property type="project" value="UniProtKB-SubCell"/>
</dbReference>
<feature type="domain" description="Peptidase A1" evidence="10">
    <location>
        <begin position="98"/>
        <end position="215"/>
    </location>
</feature>
<dbReference type="GO" id="GO:0006508">
    <property type="term" value="P:proteolysis"/>
    <property type="evidence" value="ECO:0007669"/>
    <property type="project" value="UniProtKB-KW"/>
</dbReference>
<sequence length="215" mass="23337">MANRVYLFSLSILVLVASAACVLVLPIHRGRNVARVNNNRSFPIASFWMNGSSNPSILGAGPGTIEDLDLASLRLDSAHGYLINEASNIVEVLEDGYHYANVKLGTSPTEFKVSIDTGSDLLWIPCTSMVQDLPRFSTHESEFPSDRPFVGILGLSPSKVSILSQLASKEMTPRVVSMCLGDYTQPVGFLVFGEAVDPNMVFTPLIPHSKCSHQV</sequence>
<name>A0A2N9FL19_FAGSY</name>
<comment type="subcellular location">
    <subcellularLocation>
        <location evidence="1">Membrane</location>
    </subcellularLocation>
</comment>
<accession>A0A2N9FL19</accession>
<dbReference type="InterPro" id="IPR033121">
    <property type="entry name" value="PEPTIDASE_A1"/>
</dbReference>
<dbReference type="InterPro" id="IPR032861">
    <property type="entry name" value="TAXi_N"/>
</dbReference>
<evidence type="ECO:0000256" key="4">
    <source>
        <dbReference type="ARBA" id="ARBA00022692"/>
    </source>
</evidence>
<dbReference type="SUPFAM" id="SSF50630">
    <property type="entry name" value="Acid proteases"/>
    <property type="match status" value="1"/>
</dbReference>
<keyword evidence="4 9" id="KW-0812">Transmembrane</keyword>
<evidence type="ECO:0000256" key="3">
    <source>
        <dbReference type="ARBA" id="ARBA00022670"/>
    </source>
</evidence>